<dbReference type="EMBL" id="FNGA01000005">
    <property type="protein sequence ID" value="SDL46234.1"/>
    <property type="molecule type" value="Genomic_DNA"/>
</dbReference>
<feature type="domain" description="NadR/Ttd14 AAA" evidence="1">
    <location>
        <begin position="16"/>
        <end position="170"/>
    </location>
</feature>
<evidence type="ECO:0000313" key="3">
    <source>
        <dbReference type="Proteomes" id="UP000199053"/>
    </source>
</evidence>
<organism evidence="2 3">
    <name type="scientific">Maridesulfovibrio ferrireducens</name>
    <dbReference type="NCBI Taxonomy" id="246191"/>
    <lineage>
        <taxon>Bacteria</taxon>
        <taxon>Pseudomonadati</taxon>
        <taxon>Thermodesulfobacteriota</taxon>
        <taxon>Desulfovibrionia</taxon>
        <taxon>Desulfovibrionales</taxon>
        <taxon>Desulfovibrionaceae</taxon>
        <taxon>Maridesulfovibrio</taxon>
    </lineage>
</organism>
<dbReference type="PANTHER" id="PTHR37512:SF1">
    <property type="entry name" value="NADR_TTD14 AAA DOMAIN-CONTAINING PROTEIN"/>
    <property type="match status" value="1"/>
</dbReference>
<dbReference type="STRING" id="246191.SAMN05660337_2989"/>
<name>A0A1G9K9Y0_9BACT</name>
<proteinExistence type="predicted"/>
<protein>
    <submittedName>
        <fullName evidence="2">Nicotinamide-nucleotide adenylyltransferase, NadR type</fullName>
    </submittedName>
</protein>
<accession>A0A1G9K9Y0</accession>
<dbReference type="AlphaFoldDB" id="A0A1G9K9Y0"/>
<dbReference type="SUPFAM" id="SSF52540">
    <property type="entry name" value="P-loop containing nucleoside triphosphate hydrolases"/>
    <property type="match status" value="1"/>
</dbReference>
<dbReference type="Pfam" id="PF13521">
    <property type="entry name" value="AAA_28"/>
    <property type="match status" value="1"/>
</dbReference>
<dbReference type="GO" id="GO:0016779">
    <property type="term" value="F:nucleotidyltransferase activity"/>
    <property type="evidence" value="ECO:0007669"/>
    <property type="project" value="UniProtKB-KW"/>
</dbReference>
<dbReference type="InterPro" id="IPR038727">
    <property type="entry name" value="NadR/Ttd14_AAA_dom"/>
</dbReference>
<dbReference type="Gene3D" id="3.40.50.300">
    <property type="entry name" value="P-loop containing nucleotide triphosphate hydrolases"/>
    <property type="match status" value="1"/>
</dbReference>
<keyword evidence="2" id="KW-0548">Nucleotidyltransferase</keyword>
<keyword evidence="3" id="KW-1185">Reference proteome</keyword>
<dbReference type="InterPro" id="IPR052735">
    <property type="entry name" value="NAD_biosynth-regulator"/>
</dbReference>
<dbReference type="InterPro" id="IPR027417">
    <property type="entry name" value="P-loop_NTPase"/>
</dbReference>
<keyword evidence="2" id="KW-0808">Transferase</keyword>
<evidence type="ECO:0000313" key="2">
    <source>
        <dbReference type="EMBL" id="SDL46234.1"/>
    </source>
</evidence>
<sequence>MAQILQSGQSAAMPTRIVILGSECTGKTTLAAKIAEHFKVDFAPEYLREYFEMKNGHLTINDAIPIAKGQLEKERKLELKGYCPLLCDTDIITSIVYSKYYFGKCPDWIETEAMKRGSTHYLLCDIDVPWTADGQRDRPEEREYMQNLFLNELHERNLPFDIISGDIESRFNKSVTIINNLLHC</sequence>
<dbReference type="PANTHER" id="PTHR37512">
    <property type="entry name" value="TRIFUNCTIONAL NAD BIOSYNTHESIS/REGULATOR PROTEIN NADR"/>
    <property type="match status" value="1"/>
</dbReference>
<evidence type="ECO:0000259" key="1">
    <source>
        <dbReference type="Pfam" id="PF13521"/>
    </source>
</evidence>
<dbReference type="CDD" id="cd02019">
    <property type="entry name" value="NK"/>
    <property type="match status" value="1"/>
</dbReference>
<reference evidence="3" key="1">
    <citation type="submission" date="2016-10" db="EMBL/GenBank/DDBJ databases">
        <authorList>
            <person name="Varghese N."/>
            <person name="Submissions S."/>
        </authorList>
    </citation>
    <scope>NUCLEOTIDE SEQUENCE [LARGE SCALE GENOMIC DNA]</scope>
    <source>
        <strain evidence="3">DSM 16995</strain>
    </source>
</reference>
<gene>
    <name evidence="2" type="ORF">SAMN05660337_2989</name>
</gene>
<dbReference type="Proteomes" id="UP000199053">
    <property type="component" value="Unassembled WGS sequence"/>
</dbReference>